<dbReference type="RefSeq" id="WP_330091475.1">
    <property type="nucleotide sequence ID" value="NZ_JAUZMY010000008.1"/>
</dbReference>
<sequence length="123" mass="12573">MSQWDIDVHGVALVLTDLSTQIGLEGDGFSATIDTTADGIDMALTNVKSPPVEAALGGFLGHFTSQTNAMFTRSLSCLQGANDAALAYSQGQEEMAAEAQSQAGTGFNLDLGPDAPATPGGPR</sequence>
<dbReference type="Pfam" id="PF20117">
    <property type="entry name" value="DUF6507"/>
    <property type="match status" value="1"/>
</dbReference>
<evidence type="ECO:0000313" key="2">
    <source>
        <dbReference type="EMBL" id="MEE2037681.1"/>
    </source>
</evidence>
<dbReference type="InterPro" id="IPR045436">
    <property type="entry name" value="DUF6507"/>
</dbReference>
<feature type="compositionally biased region" description="Low complexity" evidence="1">
    <location>
        <begin position="92"/>
        <end position="104"/>
    </location>
</feature>
<evidence type="ECO:0000256" key="1">
    <source>
        <dbReference type="SAM" id="MobiDB-lite"/>
    </source>
</evidence>
<name>A0ABU7K607_9ACTN</name>
<comment type="caution">
    <text evidence="2">The sequence shown here is derived from an EMBL/GenBank/DDBJ whole genome shotgun (WGS) entry which is preliminary data.</text>
</comment>
<evidence type="ECO:0000313" key="3">
    <source>
        <dbReference type="Proteomes" id="UP001356095"/>
    </source>
</evidence>
<feature type="region of interest" description="Disordered" evidence="1">
    <location>
        <begin position="92"/>
        <end position="123"/>
    </location>
</feature>
<accession>A0ABU7K607</accession>
<protein>
    <submittedName>
        <fullName evidence="2">DUF6507 family protein</fullName>
    </submittedName>
</protein>
<dbReference type="EMBL" id="JAUZMY010000008">
    <property type="protein sequence ID" value="MEE2037681.1"/>
    <property type="molecule type" value="Genomic_DNA"/>
</dbReference>
<keyword evidence="3" id="KW-1185">Reference proteome</keyword>
<reference evidence="2 3" key="1">
    <citation type="submission" date="2023-08" db="EMBL/GenBank/DDBJ databases">
        <authorList>
            <person name="Girao M."/>
            <person name="Carvalho M.F."/>
        </authorList>
    </citation>
    <scope>NUCLEOTIDE SEQUENCE [LARGE SCALE GENOMIC DNA]</scope>
    <source>
        <strain evidence="2 3">CT-R113</strain>
    </source>
</reference>
<dbReference type="Proteomes" id="UP001356095">
    <property type="component" value="Unassembled WGS sequence"/>
</dbReference>
<proteinExistence type="predicted"/>
<organism evidence="2 3">
    <name type="scientific">Nocardiopsis codii</name>
    <dbReference type="NCBI Taxonomy" id="3065942"/>
    <lineage>
        <taxon>Bacteria</taxon>
        <taxon>Bacillati</taxon>
        <taxon>Actinomycetota</taxon>
        <taxon>Actinomycetes</taxon>
        <taxon>Streptosporangiales</taxon>
        <taxon>Nocardiopsidaceae</taxon>
        <taxon>Nocardiopsis</taxon>
    </lineage>
</organism>
<gene>
    <name evidence="2" type="ORF">Q8791_10665</name>
</gene>